<accession>A0ACB9JZT1</accession>
<sequence>MKPLLYRFSLVHEDNIEFKRFGLRDNVAQFCVLKMNGNQKHIDDTENLKAQASRSILVGNIHVLFNPNRGDIKLGQICLFLAKAHKLSQKWGNISAVLGGDLNSMPQSAIYQFIASSELNIKHHERKRISGQICPQDYPRFGSQRNDFSRWSKEELRLATGTEESTYLRHNLKLNSVYHGVPASRLTRDSHGEPLATSFHSKFMGTVDYIWHTEDLVPVKVLETLPIEILKKTRGLPSKMWGSDHLALVCELAFADDSCSS</sequence>
<reference evidence="2" key="1">
    <citation type="journal article" date="2022" name="Mol. Ecol. Resour.">
        <title>The genomes of chicory, endive, great burdock and yacon provide insights into Asteraceae palaeo-polyploidization history and plant inulin production.</title>
        <authorList>
            <person name="Fan W."/>
            <person name="Wang S."/>
            <person name="Wang H."/>
            <person name="Wang A."/>
            <person name="Jiang F."/>
            <person name="Liu H."/>
            <person name="Zhao H."/>
            <person name="Xu D."/>
            <person name="Zhang Y."/>
        </authorList>
    </citation>
    <scope>NUCLEOTIDE SEQUENCE [LARGE SCALE GENOMIC DNA]</scope>
    <source>
        <strain evidence="2">cv. Yunnan</strain>
    </source>
</reference>
<reference evidence="1 2" key="2">
    <citation type="journal article" date="2022" name="Mol. Ecol. Resour.">
        <title>The genomes of chicory, endive, great burdock and yacon provide insights into Asteraceae paleo-polyploidization history and plant inulin production.</title>
        <authorList>
            <person name="Fan W."/>
            <person name="Wang S."/>
            <person name="Wang H."/>
            <person name="Wang A."/>
            <person name="Jiang F."/>
            <person name="Liu H."/>
            <person name="Zhao H."/>
            <person name="Xu D."/>
            <person name="Zhang Y."/>
        </authorList>
    </citation>
    <scope>NUCLEOTIDE SEQUENCE [LARGE SCALE GENOMIC DNA]</scope>
    <source>
        <strain evidence="2">cv. Yunnan</strain>
        <tissue evidence="1">Leaves</tissue>
    </source>
</reference>
<keyword evidence="2" id="KW-1185">Reference proteome</keyword>
<gene>
    <name evidence="1" type="ORF">L1987_06992</name>
</gene>
<protein>
    <submittedName>
        <fullName evidence="1">Uncharacterized protein</fullName>
    </submittedName>
</protein>
<name>A0ACB9JZT1_9ASTR</name>
<evidence type="ECO:0000313" key="1">
    <source>
        <dbReference type="EMBL" id="KAI3825502.1"/>
    </source>
</evidence>
<evidence type="ECO:0000313" key="2">
    <source>
        <dbReference type="Proteomes" id="UP001056120"/>
    </source>
</evidence>
<dbReference type="EMBL" id="CM042019">
    <property type="protein sequence ID" value="KAI3825502.1"/>
    <property type="molecule type" value="Genomic_DNA"/>
</dbReference>
<comment type="caution">
    <text evidence="1">The sequence shown here is derived from an EMBL/GenBank/DDBJ whole genome shotgun (WGS) entry which is preliminary data.</text>
</comment>
<dbReference type="Proteomes" id="UP001056120">
    <property type="component" value="Linkage Group LG02"/>
</dbReference>
<proteinExistence type="predicted"/>
<organism evidence="1 2">
    <name type="scientific">Smallanthus sonchifolius</name>
    <dbReference type="NCBI Taxonomy" id="185202"/>
    <lineage>
        <taxon>Eukaryota</taxon>
        <taxon>Viridiplantae</taxon>
        <taxon>Streptophyta</taxon>
        <taxon>Embryophyta</taxon>
        <taxon>Tracheophyta</taxon>
        <taxon>Spermatophyta</taxon>
        <taxon>Magnoliopsida</taxon>
        <taxon>eudicotyledons</taxon>
        <taxon>Gunneridae</taxon>
        <taxon>Pentapetalae</taxon>
        <taxon>asterids</taxon>
        <taxon>campanulids</taxon>
        <taxon>Asterales</taxon>
        <taxon>Asteraceae</taxon>
        <taxon>Asteroideae</taxon>
        <taxon>Heliantheae alliance</taxon>
        <taxon>Millerieae</taxon>
        <taxon>Smallanthus</taxon>
    </lineage>
</organism>